<keyword evidence="2" id="KW-1133">Transmembrane helix</keyword>
<dbReference type="AlphaFoldDB" id="Q0ILJ5"/>
<evidence type="ECO:0000313" key="3">
    <source>
        <dbReference type="EMBL" id="BAF30420.1"/>
    </source>
</evidence>
<sequence length="172" mass="18979">MRSRSTPGGCSTSWTPRFLRRFLAASKSHGAPKSRLPARMGSTRMRAPPTSHTQLLISRYVSFTCLCLCLWLFVTPALLLRTRTAIALGRCGGVEAAKVLRLQLLLLISRWRPPMVVVVVVVVAMAKFAFASHSSGALPLLLSRYSTCGLWGAGYVSKWQPPTQDQSSCFYF</sequence>
<reference evidence="3 4" key="1">
    <citation type="journal article" date="2005" name="Nature">
        <title>The map-based sequence of the rice genome.</title>
        <authorList>
            <consortium name="International rice genome sequencing project (IRGSP)"/>
            <person name="Matsumoto T."/>
            <person name="Wu J."/>
            <person name="Kanamori H."/>
            <person name="Katayose Y."/>
            <person name="Fujisawa M."/>
            <person name="Namiki N."/>
            <person name="Mizuno H."/>
            <person name="Yamamoto K."/>
            <person name="Antonio B.A."/>
            <person name="Baba T."/>
            <person name="Sakata K."/>
            <person name="Nagamura Y."/>
            <person name="Aoki H."/>
            <person name="Arikawa K."/>
            <person name="Arita K."/>
            <person name="Bito T."/>
            <person name="Chiden Y."/>
            <person name="Fujitsuka N."/>
            <person name="Fukunaka R."/>
            <person name="Hamada M."/>
            <person name="Harada C."/>
            <person name="Hayashi A."/>
            <person name="Hijishita S."/>
            <person name="Honda M."/>
            <person name="Hosokawa S."/>
            <person name="Ichikawa Y."/>
            <person name="Idonuma A."/>
            <person name="Iijima M."/>
            <person name="Ikeda M."/>
            <person name="Ikeno M."/>
            <person name="Ito K."/>
            <person name="Ito S."/>
            <person name="Ito T."/>
            <person name="Ito Y."/>
            <person name="Ito Y."/>
            <person name="Iwabuchi A."/>
            <person name="Kamiya K."/>
            <person name="Karasawa W."/>
            <person name="Kurita K."/>
            <person name="Katagiri S."/>
            <person name="Kikuta A."/>
            <person name="Kobayashi H."/>
            <person name="Kobayashi N."/>
            <person name="Machita K."/>
            <person name="Maehara T."/>
            <person name="Masukawa M."/>
            <person name="Mizubayashi T."/>
            <person name="Mukai Y."/>
            <person name="Nagasaki H."/>
            <person name="Nagata Y."/>
            <person name="Naito S."/>
            <person name="Nakashima M."/>
            <person name="Nakama Y."/>
            <person name="Nakamichi Y."/>
            <person name="Nakamura M."/>
            <person name="Meguro A."/>
            <person name="Negishi M."/>
            <person name="Ohta I."/>
            <person name="Ohta T."/>
            <person name="Okamoto M."/>
            <person name="Ono N."/>
            <person name="Saji S."/>
            <person name="Sakaguchi M."/>
            <person name="Sakai K."/>
            <person name="Shibata M."/>
            <person name="Shimokawa T."/>
            <person name="Song J."/>
            <person name="Takazaki Y."/>
            <person name="Terasawa K."/>
            <person name="Tsugane M."/>
            <person name="Tsuji K."/>
            <person name="Ueda S."/>
            <person name="Waki K."/>
            <person name="Yamagata H."/>
            <person name="Yamamoto M."/>
            <person name="Yamamoto S."/>
            <person name="Yamane H."/>
            <person name="Yoshiki S."/>
            <person name="Yoshihara R."/>
            <person name="Yukawa K."/>
            <person name="Zhong H."/>
            <person name="Yano M."/>
            <person name="Yuan Q."/>
            <person name="Ouyang S."/>
            <person name="Liu J."/>
            <person name="Jones K.M."/>
            <person name="Gansberger K."/>
            <person name="Moffat K."/>
            <person name="Hill J."/>
            <person name="Bera J."/>
            <person name="Fadrosh D."/>
            <person name="Jin S."/>
            <person name="Johri S."/>
            <person name="Kim M."/>
            <person name="Overton L."/>
            <person name="Reardon M."/>
            <person name="Tsitrin T."/>
            <person name="Vuong H."/>
            <person name="Weaver B."/>
            <person name="Ciecko A."/>
            <person name="Tallon L."/>
            <person name="Jackson J."/>
            <person name="Pai G."/>
            <person name="Aken S.V."/>
            <person name="Utterback T."/>
            <person name="Reidmuller S."/>
            <person name="Feldblyum T."/>
            <person name="Hsiao J."/>
            <person name="Zismann V."/>
            <person name="Iobst S."/>
            <person name="de Vazeille A.R."/>
            <person name="Buell C.R."/>
            <person name="Ying K."/>
            <person name="Li Y."/>
            <person name="Lu T."/>
            <person name="Huang Y."/>
            <person name="Zhao Q."/>
            <person name="Feng Q."/>
            <person name="Zhang L."/>
            <person name="Zhu J."/>
            <person name="Weng Q."/>
            <person name="Mu J."/>
            <person name="Lu Y."/>
            <person name="Fan D."/>
            <person name="Liu Y."/>
            <person name="Guan J."/>
            <person name="Zhang Y."/>
            <person name="Yu S."/>
            <person name="Liu X."/>
            <person name="Zhang Y."/>
            <person name="Hong G."/>
            <person name="Han B."/>
            <person name="Choisne N."/>
            <person name="Demange N."/>
            <person name="Orjeda G."/>
            <person name="Samain S."/>
            <person name="Cattolico L."/>
            <person name="Pelletier E."/>
            <person name="Couloux A."/>
            <person name="Segurens B."/>
            <person name="Wincker P."/>
            <person name="D'Hont A."/>
            <person name="Scarpelli C."/>
            <person name="Weissenbach J."/>
            <person name="Salanoubat M."/>
            <person name="Quetier F."/>
            <person name="Yu Y."/>
            <person name="Kim H.R."/>
            <person name="Rambo T."/>
            <person name="Currie J."/>
            <person name="Collura K."/>
            <person name="Luo M."/>
            <person name="Yang T."/>
            <person name="Ammiraju J.S.S."/>
            <person name="Engler F."/>
            <person name="Soderlund C."/>
            <person name="Wing R.A."/>
            <person name="Palmer L.E."/>
            <person name="de la Bastide M."/>
            <person name="Spiegel L."/>
            <person name="Nascimento L."/>
            <person name="Zutavern T."/>
            <person name="O'Shaughnessy A."/>
            <person name="Dike S."/>
            <person name="Dedhia N."/>
            <person name="Preston R."/>
            <person name="Balija V."/>
            <person name="McCombie W.R."/>
            <person name="Chow T."/>
            <person name="Chen H."/>
            <person name="Chung M."/>
            <person name="Chen C."/>
            <person name="Shaw J."/>
            <person name="Wu H."/>
            <person name="Hsiao K."/>
            <person name="Chao Y."/>
            <person name="Chu M."/>
            <person name="Cheng C."/>
            <person name="Hour A."/>
            <person name="Lee P."/>
            <person name="Lin S."/>
            <person name="Lin Y."/>
            <person name="Liou J."/>
            <person name="Liu S."/>
            <person name="Hsing Y."/>
            <person name="Raghuvanshi S."/>
            <person name="Mohanty A."/>
            <person name="Bharti A.K."/>
            <person name="Gaur A."/>
            <person name="Gupta V."/>
            <person name="Kumar D."/>
            <person name="Ravi V."/>
            <person name="Vij S."/>
            <person name="Kapur A."/>
            <person name="Khurana P."/>
            <person name="Khurana P."/>
            <person name="Khurana J.P."/>
            <person name="Tyagi A.K."/>
            <person name="Gaikwad K."/>
            <person name="Singh A."/>
            <person name="Dalal V."/>
            <person name="Srivastava S."/>
            <person name="Dixit A."/>
            <person name="Pal A.K."/>
            <person name="Ghazi I.A."/>
            <person name="Yadav M."/>
            <person name="Pandit A."/>
            <person name="Bhargava A."/>
            <person name="Sureshbabu K."/>
            <person name="Batra K."/>
            <person name="Sharma T.R."/>
            <person name="Mohapatra T."/>
            <person name="Singh N.K."/>
            <person name="Messing J."/>
            <person name="Nelson A.B."/>
            <person name="Fuks G."/>
            <person name="Kavchok S."/>
            <person name="Keizer G."/>
            <person name="Linton E."/>
            <person name="Llaca V."/>
            <person name="Song R."/>
            <person name="Tanyolac B."/>
            <person name="Young S."/>
            <person name="Ho-Il K."/>
            <person name="Hahn J.H."/>
            <person name="Sangsakoo G."/>
            <person name="Vanavichit A."/>
            <person name="de Mattos Luiz.A.T."/>
            <person name="Zimmer P.D."/>
            <person name="Malone G."/>
            <person name="Dellagostin O."/>
            <person name="de Oliveira A.C."/>
            <person name="Bevan M."/>
            <person name="Bancroft I."/>
            <person name="Minx P."/>
            <person name="Cordum H."/>
            <person name="Wilson R."/>
            <person name="Cheng Z."/>
            <person name="Jin W."/>
            <person name="Jiang J."/>
            <person name="Leong S.A."/>
            <person name="Iwama H."/>
            <person name="Gojobori T."/>
            <person name="Itoh T."/>
            <person name="Niimura Y."/>
            <person name="Fujii Y."/>
            <person name="Habara T."/>
            <person name="Sakai H."/>
            <person name="Sato Y."/>
            <person name="Wilson G."/>
            <person name="Kumar K."/>
            <person name="McCouch S."/>
            <person name="Juretic N."/>
            <person name="Hoen D."/>
            <person name="Wright S."/>
            <person name="Bruskiewich R."/>
            <person name="Bureau T."/>
            <person name="Miyao A."/>
            <person name="Hirochika H."/>
            <person name="Nishikawa T."/>
            <person name="Kadowaki K."/>
            <person name="Sugiura M."/>
            <person name="Burr B."/>
            <person name="Sasaki T."/>
        </authorList>
    </citation>
    <scope>NUCLEOTIDE SEQUENCE [LARGE SCALE GENOMIC DNA]</scope>
    <source>
        <strain evidence="4">cv. Nipponbare</strain>
    </source>
</reference>
<organism evidence="3 4">
    <name type="scientific">Oryza sativa subsp. japonica</name>
    <name type="common">Rice</name>
    <dbReference type="NCBI Taxonomy" id="39947"/>
    <lineage>
        <taxon>Eukaryota</taxon>
        <taxon>Viridiplantae</taxon>
        <taxon>Streptophyta</taxon>
        <taxon>Embryophyta</taxon>
        <taxon>Tracheophyta</taxon>
        <taxon>Spermatophyta</taxon>
        <taxon>Magnoliopsida</taxon>
        <taxon>Liliopsida</taxon>
        <taxon>Poales</taxon>
        <taxon>Poaceae</taxon>
        <taxon>BOP clade</taxon>
        <taxon>Oryzoideae</taxon>
        <taxon>Oryzeae</taxon>
        <taxon>Oryzinae</taxon>
        <taxon>Oryza</taxon>
        <taxon>Oryza sativa</taxon>
    </lineage>
</organism>
<evidence type="ECO:0000256" key="2">
    <source>
        <dbReference type="SAM" id="Phobius"/>
    </source>
</evidence>
<keyword evidence="2" id="KW-0472">Membrane</keyword>
<name>Q0ILJ5_ORYSJ</name>
<dbReference type="Proteomes" id="UP000000763">
    <property type="component" value="Chromosome 12"/>
</dbReference>
<gene>
    <name evidence="3" type="ordered locus">Os12g0641200</name>
</gene>
<evidence type="ECO:0000256" key="1">
    <source>
        <dbReference type="SAM" id="MobiDB-lite"/>
    </source>
</evidence>
<evidence type="ECO:0000313" key="4">
    <source>
        <dbReference type="Proteomes" id="UP000000763"/>
    </source>
</evidence>
<protein>
    <submittedName>
        <fullName evidence="3">Os12g0641200 protein</fullName>
    </submittedName>
</protein>
<dbReference type="EMBL" id="AP008218">
    <property type="protein sequence ID" value="BAF30420.1"/>
    <property type="molecule type" value="Genomic_DNA"/>
</dbReference>
<reference evidence="4" key="2">
    <citation type="journal article" date="2008" name="Nucleic Acids Res.">
        <title>The rice annotation project database (RAP-DB): 2008 update.</title>
        <authorList>
            <consortium name="The rice annotation project (RAP)"/>
        </authorList>
    </citation>
    <scope>GENOME REANNOTATION</scope>
    <source>
        <strain evidence="4">cv. Nipponbare</strain>
    </source>
</reference>
<feature type="transmembrane region" description="Helical" evidence="2">
    <location>
        <begin position="60"/>
        <end position="80"/>
    </location>
</feature>
<keyword evidence="2" id="KW-0812">Transmembrane</keyword>
<dbReference type="KEGG" id="dosa:Os12g0641200"/>
<accession>Q0ILJ5</accession>
<feature type="region of interest" description="Disordered" evidence="1">
    <location>
        <begin position="28"/>
        <end position="47"/>
    </location>
</feature>
<proteinExistence type="predicted"/>